<dbReference type="EMBL" id="SWKV01000125">
    <property type="protein sequence ID" value="KAF3031745.1"/>
    <property type="molecule type" value="Genomic_DNA"/>
</dbReference>
<organism evidence="1 2">
    <name type="scientific">Didymella heteroderae</name>
    <dbReference type="NCBI Taxonomy" id="1769908"/>
    <lineage>
        <taxon>Eukaryota</taxon>
        <taxon>Fungi</taxon>
        <taxon>Dikarya</taxon>
        <taxon>Ascomycota</taxon>
        <taxon>Pezizomycotina</taxon>
        <taxon>Dothideomycetes</taxon>
        <taxon>Pleosporomycetidae</taxon>
        <taxon>Pleosporales</taxon>
        <taxon>Pleosporineae</taxon>
        <taxon>Didymellaceae</taxon>
        <taxon>Didymella</taxon>
    </lineage>
</organism>
<dbReference type="AlphaFoldDB" id="A0A9P5BUT8"/>
<evidence type="ECO:0000313" key="2">
    <source>
        <dbReference type="Proteomes" id="UP000758155"/>
    </source>
</evidence>
<gene>
    <name evidence="1" type="ORF">E8E12_000096</name>
</gene>
<protein>
    <submittedName>
        <fullName evidence="1">Uncharacterized protein</fullName>
    </submittedName>
</protein>
<keyword evidence="2" id="KW-1185">Reference proteome</keyword>
<evidence type="ECO:0000313" key="1">
    <source>
        <dbReference type="EMBL" id="KAF3031745.1"/>
    </source>
</evidence>
<reference evidence="1" key="1">
    <citation type="submission" date="2019-04" db="EMBL/GenBank/DDBJ databases">
        <title>Sequencing of skin fungus with MAO and IRED activity.</title>
        <authorList>
            <person name="Marsaioli A.J."/>
            <person name="Bonatto J.M.C."/>
            <person name="Reis Junior O."/>
        </authorList>
    </citation>
    <scope>NUCLEOTIDE SEQUENCE</scope>
    <source>
        <strain evidence="1">28M1</strain>
    </source>
</reference>
<comment type="caution">
    <text evidence="1">The sequence shown here is derived from an EMBL/GenBank/DDBJ whole genome shotgun (WGS) entry which is preliminary data.</text>
</comment>
<name>A0A9P5BUT8_9PLEO</name>
<sequence length="84" mass="9492">MSALPPSPADTNPPLNYSIFVINNFYISYCAELEKIILTAVLDPPNSAAITDLMTNVTLTLLSTYYKYLQRHNVIDKEQAVYYT</sequence>
<proteinExistence type="predicted"/>
<dbReference type="Proteomes" id="UP000758155">
    <property type="component" value="Unassembled WGS sequence"/>
</dbReference>
<accession>A0A9P5BUT8</accession>